<keyword evidence="3" id="KW-0597">Phosphoprotein</keyword>
<name>A0A1Z3M004_BREDI</name>
<dbReference type="InterPro" id="IPR003594">
    <property type="entry name" value="HATPase_dom"/>
</dbReference>
<evidence type="ECO:0000256" key="2">
    <source>
        <dbReference type="ARBA" id="ARBA00012438"/>
    </source>
</evidence>
<dbReference type="GO" id="GO:0005524">
    <property type="term" value="F:ATP binding"/>
    <property type="evidence" value="ECO:0007669"/>
    <property type="project" value="UniProtKB-KW"/>
</dbReference>
<dbReference type="PANTHER" id="PTHR43547:SF2">
    <property type="entry name" value="HYBRID SIGNAL TRANSDUCTION HISTIDINE KINASE C"/>
    <property type="match status" value="1"/>
</dbReference>
<reference evidence="7 8" key="2">
    <citation type="submission" date="2017-06" db="EMBL/GenBank/DDBJ databases">
        <authorList>
            <person name="Kim H.J."/>
            <person name="Triplett B.A."/>
        </authorList>
    </citation>
    <scope>NUCLEOTIDE SEQUENCE [LARGE SCALE GENOMIC DNA]</scope>
    <source>
        <strain evidence="7 8">BZC3</strain>
    </source>
</reference>
<dbReference type="Pfam" id="PF02518">
    <property type="entry name" value="HATPase_c"/>
    <property type="match status" value="1"/>
</dbReference>
<evidence type="ECO:0000256" key="4">
    <source>
        <dbReference type="SAM" id="Phobius"/>
    </source>
</evidence>
<evidence type="ECO:0000259" key="6">
    <source>
        <dbReference type="PROSITE" id="PS50109"/>
    </source>
</evidence>
<comment type="catalytic activity">
    <reaction evidence="1">
        <text>ATP + protein L-histidine = ADP + protein N-phospho-L-histidine.</text>
        <dbReference type="EC" id="2.7.13.3"/>
    </reaction>
</comment>
<evidence type="ECO:0000313" key="7">
    <source>
        <dbReference type="EMBL" id="ASD27774.1"/>
    </source>
</evidence>
<feature type="domain" description="Histidine kinase" evidence="6">
    <location>
        <begin position="171"/>
        <end position="381"/>
    </location>
</feature>
<proteinExistence type="predicted"/>
<dbReference type="PRINTS" id="PR00344">
    <property type="entry name" value="BCTRLSENSOR"/>
</dbReference>
<keyword evidence="7" id="KW-0547">Nucleotide-binding</keyword>
<dbReference type="PROSITE" id="PS50109">
    <property type="entry name" value="HIS_KIN"/>
    <property type="match status" value="1"/>
</dbReference>
<sequence>MVSRRAASALACALGLTASGVAAVLAWRSGMWGALTGAALAAVWLSVLNARMWDRRPPASVAAASPDEGEAMALRVLLDAAPTPLVGVEGTTARALNRAARDLFSAEDRILPPPPALFDREVAHFRQSGRRWRLDRVELASEGGSSLAALIDVEQEERVAEARVTAELVEVLGHELLNGLAPIASLSESALDVLNGAHDDPDLLREILGVLARRADGLQRFAEAYRTLARLPEPIRRPVSVREMADDLARLFASRWPAATLHVDAQEDLSWALDRDQMHQAVWALLQNAAEATQVDGAPSGTVRLSVKRADETLVIEVADDGPGVSPPDAERIFRPFVTTKPNGSGIGLSLARQIAHAHGGALTLERTPATVFRLSLPSRCASSPCLLHDLGGLP</sequence>
<keyword evidence="7" id="KW-0067">ATP-binding</keyword>
<dbReference type="AlphaFoldDB" id="A0A1Z3M004"/>
<feature type="chain" id="PRO_5013029189" description="histidine kinase" evidence="5">
    <location>
        <begin position="23"/>
        <end position="395"/>
    </location>
</feature>
<dbReference type="SMART" id="SM00387">
    <property type="entry name" value="HATPase_c"/>
    <property type="match status" value="1"/>
</dbReference>
<organism evidence="7 8">
    <name type="scientific">Brevundimonas diminuta</name>
    <name type="common">Pseudomonas diminuta</name>
    <dbReference type="NCBI Taxonomy" id="293"/>
    <lineage>
        <taxon>Bacteria</taxon>
        <taxon>Pseudomonadati</taxon>
        <taxon>Pseudomonadota</taxon>
        <taxon>Alphaproteobacteria</taxon>
        <taxon>Caulobacterales</taxon>
        <taxon>Caulobacteraceae</taxon>
        <taxon>Brevundimonas</taxon>
    </lineage>
</organism>
<dbReference type="InterPro" id="IPR004358">
    <property type="entry name" value="Sig_transdc_His_kin-like_C"/>
</dbReference>
<dbReference type="PANTHER" id="PTHR43547">
    <property type="entry name" value="TWO-COMPONENT HISTIDINE KINASE"/>
    <property type="match status" value="1"/>
</dbReference>
<protein>
    <recommendedName>
        <fullName evidence="2">histidine kinase</fullName>
        <ecNumber evidence="2">2.7.13.3</ecNumber>
    </recommendedName>
</protein>
<reference evidence="7 8" key="1">
    <citation type="submission" date="2017-06" db="EMBL/GenBank/DDBJ databases">
        <title>Biodegradation of gentamicin by bacterial consortia AMQD4 in synthetic medium and raw gentamicin sewage.</title>
        <authorList>
            <person name="Chang H."/>
            <person name="Feng Y."/>
            <person name="Li Z."/>
            <person name="Xue J."/>
            <person name="Cheng D."/>
        </authorList>
    </citation>
    <scope>NUCLEOTIDE SEQUENCE [LARGE SCALE GENOMIC DNA]</scope>
    <source>
        <strain evidence="7 8">BZC3</strain>
    </source>
</reference>
<feature type="transmembrane region" description="Helical" evidence="4">
    <location>
        <begin position="32"/>
        <end position="50"/>
    </location>
</feature>
<keyword evidence="4" id="KW-1133">Transmembrane helix</keyword>
<evidence type="ECO:0000256" key="3">
    <source>
        <dbReference type="ARBA" id="ARBA00022553"/>
    </source>
</evidence>
<evidence type="ECO:0000256" key="5">
    <source>
        <dbReference type="SAM" id="SignalP"/>
    </source>
</evidence>
<dbReference type="InterPro" id="IPR036890">
    <property type="entry name" value="HATPase_C_sf"/>
</dbReference>
<accession>A0A1Z3M004</accession>
<dbReference type="Gene3D" id="3.30.565.10">
    <property type="entry name" value="Histidine kinase-like ATPase, C-terminal domain"/>
    <property type="match status" value="1"/>
</dbReference>
<keyword evidence="4" id="KW-0812">Transmembrane</keyword>
<dbReference type="GO" id="GO:0000155">
    <property type="term" value="F:phosphorelay sensor kinase activity"/>
    <property type="evidence" value="ECO:0007669"/>
    <property type="project" value="TreeGrafter"/>
</dbReference>
<dbReference type="InterPro" id="IPR005467">
    <property type="entry name" value="His_kinase_dom"/>
</dbReference>
<feature type="signal peptide" evidence="5">
    <location>
        <begin position="1"/>
        <end position="22"/>
    </location>
</feature>
<keyword evidence="5" id="KW-0732">Signal</keyword>
<evidence type="ECO:0000313" key="8">
    <source>
        <dbReference type="Proteomes" id="UP000197024"/>
    </source>
</evidence>
<evidence type="ECO:0000256" key="1">
    <source>
        <dbReference type="ARBA" id="ARBA00000085"/>
    </source>
</evidence>
<dbReference type="SUPFAM" id="SSF55874">
    <property type="entry name" value="ATPase domain of HSP90 chaperone/DNA topoisomerase II/histidine kinase"/>
    <property type="match status" value="1"/>
</dbReference>
<dbReference type="EC" id="2.7.13.3" evidence="2"/>
<dbReference type="EMBL" id="CP021995">
    <property type="protein sequence ID" value="ASD27774.1"/>
    <property type="molecule type" value="Genomic_DNA"/>
</dbReference>
<keyword evidence="4" id="KW-0472">Membrane</keyword>
<gene>
    <name evidence="7" type="ORF">CD943_13290</name>
</gene>
<dbReference type="Proteomes" id="UP000197024">
    <property type="component" value="Chromosome"/>
</dbReference>